<feature type="region of interest" description="Disordered" evidence="1">
    <location>
        <begin position="158"/>
        <end position="194"/>
    </location>
</feature>
<dbReference type="InterPro" id="IPR046622">
    <property type="entry name" value="DUF6735"/>
</dbReference>
<dbReference type="AlphaFoldDB" id="A0A1H6FYB5"/>
<accession>A0A1H6FYB5</accession>
<reference evidence="3" key="1">
    <citation type="submission" date="2016-10" db="EMBL/GenBank/DDBJ databases">
        <authorList>
            <person name="Varghese N."/>
            <person name="Submissions S."/>
        </authorList>
    </citation>
    <scope>NUCLEOTIDE SEQUENCE [LARGE SCALE GENOMIC DNA]</scope>
    <source>
        <strain evidence="3">CGMCC 1.8981</strain>
    </source>
</reference>
<feature type="compositionally biased region" description="Basic and acidic residues" evidence="1">
    <location>
        <begin position="174"/>
        <end position="194"/>
    </location>
</feature>
<sequence>MGHRALVAYRRPDQRYDIRYSHWGGERVALGEQITAETPLADGSINPEMVGHAVSRDRILSAYLDPCTYERLVLVAPGEDYRTTTYRVCWLEWAVSHGGCRGGIVAVDTLAVDERVRIWFQATKTTLADIVEMGALSRRAAQTYLEARVCEEEDGRAYTYGEGGVDGGEYASPPDRRPEEETRLSDREDVRDWW</sequence>
<dbReference type="RefSeq" id="WP_090507084.1">
    <property type="nucleotide sequence ID" value="NZ_FNWL01000002.1"/>
</dbReference>
<proteinExistence type="predicted"/>
<keyword evidence="3" id="KW-1185">Reference proteome</keyword>
<dbReference type="Pfam" id="PF20509">
    <property type="entry name" value="DUF6735"/>
    <property type="match status" value="2"/>
</dbReference>
<dbReference type="Proteomes" id="UP000199112">
    <property type="component" value="Unassembled WGS sequence"/>
</dbReference>
<evidence type="ECO:0000256" key="1">
    <source>
        <dbReference type="SAM" id="MobiDB-lite"/>
    </source>
</evidence>
<dbReference type="OrthoDB" id="185449at2157"/>
<dbReference type="EMBL" id="FNWL01000002">
    <property type="protein sequence ID" value="SEH15811.1"/>
    <property type="molecule type" value="Genomic_DNA"/>
</dbReference>
<organism evidence="2 3">
    <name type="scientific">Natronorubrum sediminis</name>
    <dbReference type="NCBI Taxonomy" id="640943"/>
    <lineage>
        <taxon>Archaea</taxon>
        <taxon>Methanobacteriati</taxon>
        <taxon>Methanobacteriota</taxon>
        <taxon>Stenosarchaea group</taxon>
        <taxon>Halobacteria</taxon>
        <taxon>Halobacteriales</taxon>
        <taxon>Natrialbaceae</taxon>
        <taxon>Natronorubrum</taxon>
    </lineage>
</organism>
<gene>
    <name evidence="2" type="ORF">SAMN04487967_2254</name>
</gene>
<name>A0A1H6FYB5_9EURY</name>
<evidence type="ECO:0000313" key="2">
    <source>
        <dbReference type="EMBL" id="SEH15811.1"/>
    </source>
</evidence>
<evidence type="ECO:0000313" key="3">
    <source>
        <dbReference type="Proteomes" id="UP000199112"/>
    </source>
</evidence>
<protein>
    <submittedName>
        <fullName evidence="2">Uncharacterized protein</fullName>
    </submittedName>
</protein>